<dbReference type="Proteomes" id="UP000236248">
    <property type="component" value="Chromosome NCAV"/>
</dbReference>
<dbReference type="EMBL" id="LT981265">
    <property type="protein sequence ID" value="SPC33969.1"/>
    <property type="molecule type" value="Genomic_DNA"/>
</dbReference>
<proteinExistence type="predicted"/>
<gene>
    <name evidence="1" type="ORF">NCAV_0788</name>
</gene>
<organism evidence="1 2">
    <name type="scientific">Candidatus Nitrosocaldus cavascurensis</name>
    <dbReference type="NCBI Taxonomy" id="2058097"/>
    <lineage>
        <taxon>Archaea</taxon>
        <taxon>Nitrososphaerota</taxon>
        <taxon>Nitrososphaeria</taxon>
        <taxon>Candidatus Nitrosocaldales</taxon>
        <taxon>Candidatus Nitrosocaldaceae</taxon>
        <taxon>Candidatus Nitrosocaldus</taxon>
    </lineage>
</organism>
<dbReference type="KEGG" id="ncv:NCAV_0788"/>
<dbReference type="GeneID" id="41594850"/>
<accession>A0A2K5AQT7</accession>
<dbReference type="AlphaFoldDB" id="A0A2K5AQT7"/>
<keyword evidence="2" id="KW-1185">Reference proteome</keyword>
<evidence type="ECO:0000313" key="1">
    <source>
        <dbReference type="EMBL" id="SPC33969.1"/>
    </source>
</evidence>
<protein>
    <submittedName>
        <fullName evidence="1">Uncharacterized protein</fullName>
    </submittedName>
</protein>
<reference evidence="2" key="1">
    <citation type="submission" date="2018-01" db="EMBL/GenBank/DDBJ databases">
        <authorList>
            <person name="Kerou L M."/>
        </authorList>
    </citation>
    <scope>NUCLEOTIDE SEQUENCE [LARGE SCALE GENOMIC DNA]</scope>
    <source>
        <strain evidence="2">SCU2</strain>
    </source>
</reference>
<name>A0A2K5AQT7_9ARCH</name>
<sequence length="118" mass="13902">MSYYTDERLITSRDALNRWEFKLKLLEVVENARDPAAFKFGHRVLVKKVLVIIRNLRTNEVTEKELDLEEIENEIRSKRYFSSANRWVAPSEIKNGYIVGYRHNDLLANAIALDYITI</sequence>
<evidence type="ECO:0000313" key="2">
    <source>
        <dbReference type="Proteomes" id="UP000236248"/>
    </source>
</evidence>
<dbReference type="RefSeq" id="WP_103287268.1">
    <property type="nucleotide sequence ID" value="NZ_LT981265.1"/>
</dbReference>